<dbReference type="PROSITE" id="PS01278">
    <property type="entry name" value="MTTASE_RADICAL"/>
    <property type="match status" value="1"/>
</dbReference>
<dbReference type="STRING" id="1796646.A4V02_04655"/>
<dbReference type="Pfam" id="PF08497">
    <property type="entry name" value="Radical_SAM_N"/>
    <property type="match status" value="1"/>
</dbReference>
<organism evidence="9 10">
    <name type="scientific">Muribaculum intestinale</name>
    <dbReference type="NCBI Taxonomy" id="1796646"/>
    <lineage>
        <taxon>Bacteria</taxon>
        <taxon>Pseudomonadati</taxon>
        <taxon>Bacteroidota</taxon>
        <taxon>Bacteroidia</taxon>
        <taxon>Bacteroidales</taxon>
        <taxon>Muribaculaceae</taxon>
        <taxon>Muribaculum</taxon>
    </lineage>
</organism>
<evidence type="ECO:0000256" key="5">
    <source>
        <dbReference type="ARBA" id="ARBA00023014"/>
    </source>
</evidence>
<keyword evidence="10" id="KW-1185">Reference proteome</keyword>
<dbReference type="InterPro" id="IPR058240">
    <property type="entry name" value="rSAM_sf"/>
</dbReference>
<dbReference type="GO" id="GO:0051539">
    <property type="term" value="F:4 iron, 4 sulfur cluster binding"/>
    <property type="evidence" value="ECO:0007669"/>
    <property type="project" value="UniProtKB-KW"/>
</dbReference>
<dbReference type="GO" id="GO:0003824">
    <property type="term" value="F:catalytic activity"/>
    <property type="evidence" value="ECO:0007669"/>
    <property type="project" value="InterPro"/>
</dbReference>
<feature type="binding site" evidence="6">
    <location>
        <position position="325"/>
    </location>
    <ligand>
        <name>[4Fe-4S] cluster</name>
        <dbReference type="ChEBI" id="CHEBI:49883"/>
        <note>4Fe-4S-S-AdoMet</note>
    </ligand>
</feature>
<dbReference type="SFLD" id="SFLDG01069">
    <property type="entry name" value="UPF0313"/>
    <property type="match status" value="1"/>
</dbReference>
<keyword evidence="3 6" id="KW-0479">Metal-binding</keyword>
<gene>
    <name evidence="9" type="ORF">A4V02_04655</name>
</gene>
<dbReference type="Pfam" id="PF11842">
    <property type="entry name" value="DUF3362"/>
    <property type="match status" value="1"/>
</dbReference>
<accession>A0A1Z2XKA1</accession>
<feature type="compositionally biased region" description="Polar residues" evidence="7">
    <location>
        <begin position="634"/>
        <end position="644"/>
    </location>
</feature>
<dbReference type="InterPro" id="IPR007197">
    <property type="entry name" value="rSAM"/>
</dbReference>
<name>A0A1V0QE29_9BACT</name>
<dbReference type="InterPro" id="IPR020612">
    <property type="entry name" value="Methylthiotransferase_CS"/>
</dbReference>
<dbReference type="PANTHER" id="PTHR32331:SF0">
    <property type="entry name" value="UPF0313 PROTEIN YGIQ"/>
    <property type="match status" value="1"/>
</dbReference>
<dbReference type="InterPro" id="IPR022946">
    <property type="entry name" value="UPF0313"/>
</dbReference>
<dbReference type="SFLD" id="SFLDS00029">
    <property type="entry name" value="Radical_SAM"/>
    <property type="match status" value="1"/>
</dbReference>
<keyword evidence="4 6" id="KW-0408">Iron</keyword>
<dbReference type="SMART" id="SM00729">
    <property type="entry name" value="Elp3"/>
    <property type="match status" value="1"/>
</dbReference>
<keyword evidence="5 6" id="KW-0411">Iron-sulfur</keyword>
<dbReference type="InterPro" id="IPR023404">
    <property type="entry name" value="rSAM_horseshoe"/>
</dbReference>
<feature type="binding site" evidence="6">
    <location>
        <position position="322"/>
    </location>
    <ligand>
        <name>[4Fe-4S] cluster</name>
        <dbReference type="ChEBI" id="CHEBI:49883"/>
        <note>4Fe-4S-S-AdoMet</note>
    </ligand>
</feature>
<evidence type="ECO:0000256" key="3">
    <source>
        <dbReference type="ARBA" id="ARBA00022723"/>
    </source>
</evidence>
<dbReference type="OrthoDB" id="9803479at2"/>
<reference evidence="10" key="1">
    <citation type="submission" date="2016-04" db="EMBL/GenBank/DDBJ databases">
        <title>Complete Genome Sequences of Twelve Strains of a Stable Defined Moderately Diverse Mouse Microbiota 2 (sDMDMm2).</title>
        <authorList>
            <person name="Uchimura Y."/>
            <person name="Wyss M."/>
            <person name="Brugiroux S."/>
            <person name="Limenitakis J.P."/>
            <person name="Stecher B."/>
            <person name="McCoy K.D."/>
            <person name="Macpherson A.J."/>
        </authorList>
    </citation>
    <scope>NUCLEOTIDE SEQUENCE [LARGE SCALE GENOMIC DNA]</scope>
    <source>
        <strain evidence="10">YL27</strain>
    </source>
</reference>
<evidence type="ECO:0000256" key="7">
    <source>
        <dbReference type="SAM" id="MobiDB-lite"/>
    </source>
</evidence>
<feature type="region of interest" description="Disordered" evidence="7">
    <location>
        <begin position="618"/>
        <end position="651"/>
    </location>
</feature>
<dbReference type="PANTHER" id="PTHR32331">
    <property type="entry name" value="UPF0313 PROTEIN YGIQ"/>
    <property type="match status" value="1"/>
</dbReference>
<dbReference type="SUPFAM" id="SSF102114">
    <property type="entry name" value="Radical SAM enzymes"/>
    <property type="match status" value="1"/>
</dbReference>
<dbReference type="GO" id="GO:0005506">
    <property type="term" value="F:iron ion binding"/>
    <property type="evidence" value="ECO:0007669"/>
    <property type="project" value="UniProtKB-UniRule"/>
</dbReference>
<proteinExistence type="inferred from homology"/>
<dbReference type="RefSeq" id="WP_068960431.1">
    <property type="nucleotide sequence ID" value="NZ_CAJTAP010000005.1"/>
</dbReference>
<evidence type="ECO:0000256" key="2">
    <source>
        <dbReference type="ARBA" id="ARBA00022691"/>
    </source>
</evidence>
<evidence type="ECO:0000313" key="9">
    <source>
        <dbReference type="EMBL" id="ARE60802.1"/>
    </source>
</evidence>
<dbReference type="InterPro" id="IPR013704">
    <property type="entry name" value="UPF0313_N"/>
</dbReference>
<evidence type="ECO:0000256" key="4">
    <source>
        <dbReference type="ARBA" id="ARBA00023004"/>
    </source>
</evidence>
<keyword evidence="2 6" id="KW-0949">S-adenosyl-L-methionine</keyword>
<dbReference type="PROSITE" id="PS51918">
    <property type="entry name" value="RADICAL_SAM"/>
    <property type="match status" value="1"/>
</dbReference>
<dbReference type="Gene3D" id="3.80.30.20">
    <property type="entry name" value="tm_1862 like domain"/>
    <property type="match status" value="1"/>
</dbReference>
<comment type="similarity">
    <text evidence="6">Belongs to the UPF0313 family.</text>
</comment>
<dbReference type="InterPro" id="IPR024560">
    <property type="entry name" value="UPF0313_C"/>
</dbReference>
<dbReference type="KEGG" id="pary:A4V02_04655"/>
<protein>
    <submittedName>
        <fullName evidence="9">YgiQ family radical SAM protein</fullName>
    </submittedName>
</protein>
<dbReference type="SFLD" id="SFLDG01082">
    <property type="entry name" value="B12-binding_domain_containing"/>
    <property type="match status" value="1"/>
</dbReference>
<sequence length="651" mass="74231">MDKITYTDPTLWLPTSVKEVNALGWDRLDVIIFSGDAYVDHPSFGAAVIGRVLQAHGLKVAIVPQPNWRDDLRDFRKLGRPRLFFGISPGAMDSMVNHYTAARRRRSDDAYTPDARHGMRPDYPTIVYSRALRSIYPDVPIIAGGIEASLRRVSHYDYWQDCLRPSIMVDADVDMILYGMGELSIVQLAERLASGERISQITDLPQSVILRPLSEMPSADSGNIILNSYEECLRDKRLQSANFKHVEQQSNRMHASVIWQPHGDRVVRINPMHPPMTTAQIDASFDLPYTRLPHPRYKGKTIPAWDMIKHSINMHRGCFGGCAFCTISAHQGKFIASRSKESILREARQVTRMADFKGYISDLGGPSANMYRMGGRNLSLCERCMRPSCLHPKVCPNLNNDHGPLLDIYHAVDELPGVKKSFIGSGVRYDLSMHVSGDERVDRNNRRYNEELIRDHVSGRLKIAPEHTCDGVLSVMRKPSFSQFYEFRKIFERVNRTCGLRQQLIPYFISSHPGCREIDMAELAAETRDLNMHLEQVQDFTPTPMTVATEIYYSGYHPYTGERVFCAVSPEEKLAQRQYFFWYDRAYRQGIVASLRRLHRPDLIQRLFPGYNSRFDVSPKTKVAPSSKGRYPGKSNNVASGQKHGSTRKQR</sequence>
<dbReference type="NCBIfam" id="TIGR03904">
    <property type="entry name" value="SAM_YgiQ"/>
    <property type="match status" value="1"/>
</dbReference>
<feature type="domain" description="Radical SAM core" evidence="8">
    <location>
        <begin position="304"/>
        <end position="584"/>
    </location>
</feature>
<evidence type="ECO:0000259" key="8">
    <source>
        <dbReference type="PROSITE" id="PS51918"/>
    </source>
</evidence>
<dbReference type="EMBL" id="CP015402">
    <property type="protein sequence ID" value="ARE60802.1"/>
    <property type="molecule type" value="Genomic_DNA"/>
</dbReference>
<keyword evidence="1 6" id="KW-0004">4Fe-4S</keyword>
<dbReference type="Proteomes" id="UP000186351">
    <property type="component" value="Chromosome"/>
</dbReference>
<evidence type="ECO:0000256" key="1">
    <source>
        <dbReference type="ARBA" id="ARBA00022485"/>
    </source>
</evidence>
<evidence type="ECO:0000256" key="6">
    <source>
        <dbReference type="HAMAP-Rule" id="MF_01251"/>
    </source>
</evidence>
<dbReference type="HAMAP" id="MF_01251">
    <property type="entry name" value="UPF0313"/>
    <property type="match status" value="1"/>
</dbReference>
<accession>A0A1V0QE29</accession>
<evidence type="ECO:0000313" key="10">
    <source>
        <dbReference type="Proteomes" id="UP000186351"/>
    </source>
</evidence>
<dbReference type="AlphaFoldDB" id="A0A1V0QE29"/>
<comment type="cofactor">
    <cofactor evidence="6">
        <name>[4Fe-4S] cluster</name>
        <dbReference type="ChEBI" id="CHEBI:49883"/>
    </cofactor>
    <text evidence="6">Binds 1 [4Fe-4S] cluster. The cluster is coordinated with 3 cysteines and an exchangeable S-adenosyl-L-methionine.</text>
</comment>
<dbReference type="InterPro" id="IPR006638">
    <property type="entry name" value="Elp3/MiaA/NifB-like_rSAM"/>
</dbReference>
<dbReference type="GeneID" id="65536137"/>
<feature type="binding site" evidence="6">
    <location>
        <position position="318"/>
    </location>
    <ligand>
        <name>[4Fe-4S] cluster</name>
        <dbReference type="ChEBI" id="CHEBI:49883"/>
        <note>4Fe-4S-S-AdoMet</note>
    </ligand>
</feature>